<dbReference type="OrthoDB" id="146345at2"/>
<evidence type="ECO:0000313" key="7">
    <source>
        <dbReference type="Proteomes" id="UP000451565"/>
    </source>
</evidence>
<dbReference type="Gene3D" id="1.20.1250.20">
    <property type="entry name" value="MFS general substrate transporter like domains"/>
    <property type="match status" value="2"/>
</dbReference>
<dbReference type="EMBL" id="WINI01000004">
    <property type="protein sequence ID" value="MQR00895.1"/>
    <property type="molecule type" value="Genomic_DNA"/>
</dbReference>
<proteinExistence type="predicted"/>
<dbReference type="InterPro" id="IPR036259">
    <property type="entry name" value="MFS_trans_sf"/>
</dbReference>
<dbReference type="InterPro" id="IPR050327">
    <property type="entry name" value="Proton-linked_MCT"/>
</dbReference>
<evidence type="ECO:0000259" key="5">
    <source>
        <dbReference type="PROSITE" id="PS50850"/>
    </source>
</evidence>
<evidence type="ECO:0000256" key="2">
    <source>
        <dbReference type="ARBA" id="ARBA00022989"/>
    </source>
</evidence>
<dbReference type="PANTHER" id="PTHR11360:SF284">
    <property type="entry name" value="EG:103B4.3 PROTEIN-RELATED"/>
    <property type="match status" value="1"/>
</dbReference>
<keyword evidence="1 4" id="KW-0812">Transmembrane</keyword>
<dbReference type="RefSeq" id="WP_153234503.1">
    <property type="nucleotide sequence ID" value="NZ_WINI01000004.1"/>
</dbReference>
<sequence length="435" mass="46682">MNSTIQTIIARTRINYVWVVLGITFLSLLAAAGIRATPSVMILPLEHEFGWNVATISFVISVNIALYGLIGPFSAAAMQRYGIRPMVLGALVLLAIGTFASTYMTMPWHMVLAWGILVGSGSGVVANTLAATIVSRWFETRRGLAMGILTASSATGQMVFLPLMAYMVGHFGWRSVAILVAAVAALAIPLVAIFLPERPQDIGLKRYGQLEDLPPEATESKKNPLSIAFSALGKAVKIRDFWLLFFSFFVCGMSTNGYIGSHFITMCGDYGITAVGAASMLATMGMLDLVGTTASGWLSDRFNPRVLLFWYYGLRGLALIFLPHAFGLSYFGLPVFALFYGLDWIATVPPTVRLANDVFGRLAAPIVFGWIVAGHQLGAASATLLAGYLRNSLGSYTVSSMLMGGACLIAAVMVLRIKGHSVSGEFIPVAPVLNR</sequence>
<dbReference type="Proteomes" id="UP000451565">
    <property type="component" value="Unassembled WGS sequence"/>
</dbReference>
<dbReference type="PANTHER" id="PTHR11360">
    <property type="entry name" value="MONOCARBOXYLATE TRANSPORTER"/>
    <property type="match status" value="1"/>
</dbReference>
<dbReference type="InterPro" id="IPR020846">
    <property type="entry name" value="MFS_dom"/>
</dbReference>
<feature type="transmembrane region" description="Helical" evidence="4">
    <location>
        <begin position="241"/>
        <end position="264"/>
    </location>
</feature>
<reference evidence="6 7" key="1">
    <citation type="submission" date="2019-10" db="EMBL/GenBank/DDBJ databases">
        <title>Glaciimonas soli sp. nov., a psychrophilic bacterium isolated from the forest soil of a high elevation mountain in Taiwan.</title>
        <authorList>
            <person name="Wang L.-T."/>
            <person name="Shieh W.Y."/>
        </authorList>
    </citation>
    <scope>NUCLEOTIDE SEQUENCE [LARGE SCALE GENOMIC DNA]</scope>
    <source>
        <strain evidence="6 7">GS1</strain>
    </source>
</reference>
<feature type="transmembrane region" description="Helical" evidence="4">
    <location>
        <begin position="367"/>
        <end position="389"/>
    </location>
</feature>
<dbReference type="CDD" id="cd17355">
    <property type="entry name" value="MFS_YcxA_like"/>
    <property type="match status" value="1"/>
</dbReference>
<dbReference type="InterPro" id="IPR011701">
    <property type="entry name" value="MFS"/>
</dbReference>
<evidence type="ECO:0000256" key="4">
    <source>
        <dbReference type="SAM" id="Phobius"/>
    </source>
</evidence>
<feature type="transmembrane region" description="Helical" evidence="4">
    <location>
        <begin position="49"/>
        <end position="70"/>
    </location>
</feature>
<accession>A0A843YN53</accession>
<dbReference type="AlphaFoldDB" id="A0A843YN53"/>
<feature type="transmembrane region" description="Helical" evidence="4">
    <location>
        <begin position="395"/>
        <end position="415"/>
    </location>
</feature>
<comment type="caution">
    <text evidence="6">The sequence shown here is derived from an EMBL/GenBank/DDBJ whole genome shotgun (WGS) entry which is preliminary data.</text>
</comment>
<keyword evidence="3 4" id="KW-0472">Membrane</keyword>
<organism evidence="6 7">
    <name type="scientific">Glaciimonas soli</name>
    <dbReference type="NCBI Taxonomy" id="2590999"/>
    <lineage>
        <taxon>Bacteria</taxon>
        <taxon>Pseudomonadati</taxon>
        <taxon>Pseudomonadota</taxon>
        <taxon>Betaproteobacteria</taxon>
        <taxon>Burkholderiales</taxon>
        <taxon>Oxalobacteraceae</taxon>
        <taxon>Glaciimonas</taxon>
    </lineage>
</organism>
<feature type="transmembrane region" description="Helical" evidence="4">
    <location>
        <begin position="111"/>
        <end position="134"/>
    </location>
</feature>
<keyword evidence="2 4" id="KW-1133">Transmembrane helix</keyword>
<evidence type="ECO:0000256" key="3">
    <source>
        <dbReference type="ARBA" id="ARBA00023136"/>
    </source>
</evidence>
<feature type="transmembrane region" description="Helical" evidence="4">
    <location>
        <begin position="146"/>
        <end position="169"/>
    </location>
</feature>
<gene>
    <name evidence="6" type="ORF">GEV47_09380</name>
</gene>
<dbReference type="Pfam" id="PF07690">
    <property type="entry name" value="MFS_1"/>
    <property type="match status" value="1"/>
</dbReference>
<protein>
    <submittedName>
        <fullName evidence="6">MFS transporter</fullName>
    </submittedName>
</protein>
<feature type="transmembrane region" description="Helical" evidence="4">
    <location>
        <begin position="175"/>
        <end position="196"/>
    </location>
</feature>
<evidence type="ECO:0000256" key="1">
    <source>
        <dbReference type="ARBA" id="ARBA00022692"/>
    </source>
</evidence>
<feature type="transmembrane region" description="Helical" evidence="4">
    <location>
        <begin position="270"/>
        <end position="290"/>
    </location>
</feature>
<evidence type="ECO:0000313" key="6">
    <source>
        <dbReference type="EMBL" id="MQR00895.1"/>
    </source>
</evidence>
<feature type="transmembrane region" description="Helical" evidence="4">
    <location>
        <begin position="82"/>
        <end position="105"/>
    </location>
</feature>
<keyword evidence="7" id="KW-1185">Reference proteome</keyword>
<name>A0A843YN53_9BURK</name>
<feature type="transmembrane region" description="Helical" evidence="4">
    <location>
        <begin position="16"/>
        <end position="37"/>
    </location>
</feature>
<feature type="transmembrane region" description="Helical" evidence="4">
    <location>
        <begin position="302"/>
        <end position="322"/>
    </location>
</feature>
<feature type="domain" description="Major facilitator superfamily (MFS) profile" evidence="5">
    <location>
        <begin position="19"/>
        <end position="422"/>
    </location>
</feature>
<dbReference type="GO" id="GO:0022857">
    <property type="term" value="F:transmembrane transporter activity"/>
    <property type="evidence" value="ECO:0007669"/>
    <property type="project" value="InterPro"/>
</dbReference>
<dbReference type="SUPFAM" id="SSF103473">
    <property type="entry name" value="MFS general substrate transporter"/>
    <property type="match status" value="1"/>
</dbReference>
<dbReference type="PROSITE" id="PS50850">
    <property type="entry name" value="MFS"/>
    <property type="match status" value="1"/>
</dbReference>